<sequence length="428" mass="46559">MSHYAVIAPPFYSHIHALEQLSLALISQGHRITFFHQADVRALIRSPLIGFYTLGAKTHPAGSLRHTLSLAARPFGPSMFGLIADMAESTALFCRELPAACRDIAIDGLIVDQMEPGGALVAKKLDLPYISVACALPLNREAGLPLAVMPFTYQQTAQAYKRYETSERIYDWMMRKHDQVVAHYAQSFGITGITQLHHCFSPLAQLSQLVPELDFPRHHLPNHFHCVGPLRAMKGSATTTAALSMGRQRCKVYASLGTLQGHRYSVFKKLVAACTHAQADLLIAHCGGLTPKQSETLAKTVGVEVVDFIDQPQAIAAADITITHGGMNTVLDSIQQLTPLLVMPLAFDQPGVAARVLHHGVGQKLSRFASSKTWSEQLTDLREQPEIKPNLLRLQQALSQAGGSGYAASLASKALRFGQPIMARGVHG</sequence>
<evidence type="ECO:0000256" key="1">
    <source>
        <dbReference type="ARBA" id="ARBA00022676"/>
    </source>
</evidence>
<dbReference type="Pfam" id="PF00201">
    <property type="entry name" value="UDPGT"/>
    <property type="match status" value="1"/>
</dbReference>
<dbReference type="Gene3D" id="3.40.50.2000">
    <property type="entry name" value="Glycogen Phosphorylase B"/>
    <property type="match status" value="2"/>
</dbReference>
<keyword evidence="4" id="KW-1185">Reference proteome</keyword>
<keyword evidence="1" id="KW-0328">Glycosyltransferase</keyword>
<dbReference type="SUPFAM" id="SSF53756">
    <property type="entry name" value="UDP-Glycosyltransferase/glycogen phosphorylase"/>
    <property type="match status" value="1"/>
</dbReference>
<dbReference type="Proteomes" id="UP000790096">
    <property type="component" value="Unassembled WGS sequence"/>
</dbReference>
<gene>
    <name evidence="3" type="ORF">HH682_10840</name>
</gene>
<dbReference type="RefSeq" id="WP_214237571.1">
    <property type="nucleotide sequence ID" value="NZ_JABBFR010000014.1"/>
</dbReference>
<dbReference type="PANTHER" id="PTHR48043:SF145">
    <property type="entry name" value="FI06409P-RELATED"/>
    <property type="match status" value="1"/>
</dbReference>
<dbReference type="PANTHER" id="PTHR48043">
    <property type="entry name" value="EG:EG0003.4 PROTEIN-RELATED"/>
    <property type="match status" value="1"/>
</dbReference>
<evidence type="ECO:0000313" key="3">
    <source>
        <dbReference type="EMBL" id="MBT0724910.1"/>
    </source>
</evidence>
<organism evidence="3 4">
    <name type="scientific">Rosenbergiella gaditana</name>
    <dbReference type="NCBI Taxonomy" id="2726987"/>
    <lineage>
        <taxon>Bacteria</taxon>
        <taxon>Pseudomonadati</taxon>
        <taxon>Pseudomonadota</taxon>
        <taxon>Gammaproteobacteria</taxon>
        <taxon>Enterobacterales</taxon>
        <taxon>Erwiniaceae</taxon>
        <taxon>Rosenbergiella</taxon>
    </lineage>
</organism>
<dbReference type="InterPro" id="IPR002213">
    <property type="entry name" value="UDP_glucos_trans"/>
</dbReference>
<dbReference type="InterPro" id="IPR050271">
    <property type="entry name" value="UDP-glycosyltransferase"/>
</dbReference>
<dbReference type="EMBL" id="JABBFR010000014">
    <property type="protein sequence ID" value="MBT0724910.1"/>
    <property type="molecule type" value="Genomic_DNA"/>
</dbReference>
<evidence type="ECO:0000313" key="4">
    <source>
        <dbReference type="Proteomes" id="UP000790096"/>
    </source>
</evidence>
<comment type="caution">
    <text evidence="3">The sequence shown here is derived from an EMBL/GenBank/DDBJ whole genome shotgun (WGS) entry which is preliminary data.</text>
</comment>
<keyword evidence="2" id="KW-0808">Transferase</keyword>
<dbReference type="CDD" id="cd03784">
    <property type="entry name" value="GT1_Gtf-like"/>
    <property type="match status" value="1"/>
</dbReference>
<proteinExistence type="predicted"/>
<reference evidence="3 4" key="1">
    <citation type="submission" date="2020-04" db="EMBL/GenBank/DDBJ databases">
        <title>Genome sequencing of Rosenbergiella species.</title>
        <authorList>
            <person name="Alvarez-Perez S."/>
            <person name="Lievens B."/>
        </authorList>
    </citation>
    <scope>NUCLEOTIDE SEQUENCE [LARGE SCALE GENOMIC DNA]</scope>
    <source>
        <strain evidence="3 4">S61</strain>
    </source>
</reference>
<name>A0ABS5SXS9_9GAMM</name>
<accession>A0ABS5SXS9</accession>
<evidence type="ECO:0000256" key="2">
    <source>
        <dbReference type="ARBA" id="ARBA00022679"/>
    </source>
</evidence>
<protein>
    <submittedName>
        <fullName evidence="3">Glycosyltransferase</fullName>
    </submittedName>
</protein>